<proteinExistence type="predicted"/>
<dbReference type="Proteomes" id="UP000054560">
    <property type="component" value="Unassembled WGS sequence"/>
</dbReference>
<dbReference type="AlphaFoldDB" id="A0A0L0F0C3"/>
<protein>
    <submittedName>
        <fullName evidence="1">Uncharacterized protein</fullName>
    </submittedName>
</protein>
<dbReference type="GO" id="GO:0000127">
    <property type="term" value="C:transcription factor TFIIIC complex"/>
    <property type="evidence" value="ECO:0007669"/>
    <property type="project" value="TreeGrafter"/>
</dbReference>
<feature type="non-terminal residue" evidence="1">
    <location>
        <position position="1"/>
    </location>
</feature>
<keyword evidence="2" id="KW-1185">Reference proteome</keyword>
<name>A0A0L0F0C3_9EUKA</name>
<reference evidence="1 2" key="1">
    <citation type="submission" date="2011-02" db="EMBL/GenBank/DDBJ databases">
        <title>The Genome Sequence of Sphaeroforma arctica JP610.</title>
        <authorList>
            <consortium name="The Broad Institute Genome Sequencing Platform"/>
            <person name="Russ C."/>
            <person name="Cuomo C."/>
            <person name="Young S.K."/>
            <person name="Zeng Q."/>
            <person name="Gargeya S."/>
            <person name="Alvarado L."/>
            <person name="Berlin A."/>
            <person name="Chapman S.B."/>
            <person name="Chen Z."/>
            <person name="Freedman E."/>
            <person name="Gellesch M."/>
            <person name="Goldberg J."/>
            <person name="Griggs A."/>
            <person name="Gujja S."/>
            <person name="Heilman E."/>
            <person name="Heiman D."/>
            <person name="Howarth C."/>
            <person name="Mehta T."/>
            <person name="Neiman D."/>
            <person name="Pearson M."/>
            <person name="Roberts A."/>
            <person name="Saif S."/>
            <person name="Shea T."/>
            <person name="Shenoy N."/>
            <person name="Sisk P."/>
            <person name="Stolte C."/>
            <person name="Sykes S."/>
            <person name="White J."/>
            <person name="Yandava C."/>
            <person name="Burger G."/>
            <person name="Gray M.W."/>
            <person name="Holland P.W.H."/>
            <person name="King N."/>
            <person name="Lang F.B.F."/>
            <person name="Roger A.J."/>
            <person name="Ruiz-Trillo I."/>
            <person name="Haas B."/>
            <person name="Nusbaum C."/>
            <person name="Birren B."/>
        </authorList>
    </citation>
    <scope>NUCLEOTIDE SEQUENCE [LARGE SCALE GENOMIC DNA]</scope>
    <source>
        <strain evidence="1 2">JP610</strain>
    </source>
</reference>
<gene>
    <name evidence="1" type="ORF">SARC_17914</name>
</gene>
<dbReference type="OrthoDB" id="9991317at2759"/>
<dbReference type="PANTHER" id="PTHR23082">
    <property type="entry name" value="TRANSCRIPTION INITIATION FACTOR IIIC TFIIIC , POLYPEPTIDE 3-RELATED"/>
    <property type="match status" value="1"/>
</dbReference>
<dbReference type="GO" id="GO:0006383">
    <property type="term" value="P:transcription by RNA polymerase III"/>
    <property type="evidence" value="ECO:0007669"/>
    <property type="project" value="InterPro"/>
</dbReference>
<dbReference type="InterPro" id="IPR039340">
    <property type="entry name" value="Tfc4/TFIIIC-102/Sfc4"/>
</dbReference>
<dbReference type="PANTHER" id="PTHR23082:SF0">
    <property type="entry name" value="GENERAL TRANSCRIPTION FACTOR 3C POLYPEPTIDE 3"/>
    <property type="match status" value="1"/>
</dbReference>
<evidence type="ECO:0000313" key="1">
    <source>
        <dbReference type="EMBL" id="KNC69573.1"/>
    </source>
</evidence>
<accession>A0A0L0F0C3</accession>
<dbReference type="RefSeq" id="XP_014143475.1">
    <property type="nucleotide sequence ID" value="XM_014288000.1"/>
</dbReference>
<dbReference type="GeneID" id="25918418"/>
<sequence length="71" mass="8395">NYLMAYTLDPENELTTLLLSITLLHRVMTKNVQERHLTALDALAYFYKYYTKRKGDQEACYNLARFYLPIG</sequence>
<dbReference type="EMBL" id="KQ254322">
    <property type="protein sequence ID" value="KNC69573.1"/>
    <property type="molecule type" value="Genomic_DNA"/>
</dbReference>
<organism evidence="1 2">
    <name type="scientific">Sphaeroforma arctica JP610</name>
    <dbReference type="NCBI Taxonomy" id="667725"/>
    <lineage>
        <taxon>Eukaryota</taxon>
        <taxon>Ichthyosporea</taxon>
        <taxon>Ichthyophonida</taxon>
        <taxon>Sphaeroforma</taxon>
    </lineage>
</organism>
<evidence type="ECO:0000313" key="2">
    <source>
        <dbReference type="Proteomes" id="UP000054560"/>
    </source>
</evidence>